<dbReference type="eggNOG" id="ENOG502QTCR">
    <property type="taxonomic scope" value="Eukaryota"/>
</dbReference>
<dbReference type="HOGENOM" id="CLU_073954_0_0_1"/>
<dbReference type="PANTHER" id="PTHR31257">
    <property type="entry name" value="RICIN B-LIKE LECTIN EULS3"/>
    <property type="match status" value="1"/>
</dbReference>
<keyword evidence="3" id="KW-1185">Reference proteome</keyword>
<dbReference type="CDD" id="cd23431">
    <property type="entry name" value="beta-trefoil_Ricin_AtEULS3-like"/>
    <property type="match status" value="1"/>
</dbReference>
<dbReference type="Gene3D" id="2.80.10.50">
    <property type="match status" value="1"/>
</dbReference>
<dbReference type="SUPFAM" id="SSF50370">
    <property type="entry name" value="Ricin B-like lectins"/>
    <property type="match status" value="1"/>
</dbReference>
<evidence type="ECO:0000313" key="3">
    <source>
        <dbReference type="Proteomes" id="UP000009183"/>
    </source>
</evidence>
<organism evidence="2 3">
    <name type="scientific">Vitis vinifera</name>
    <name type="common">Grape</name>
    <dbReference type="NCBI Taxonomy" id="29760"/>
    <lineage>
        <taxon>Eukaryota</taxon>
        <taxon>Viridiplantae</taxon>
        <taxon>Streptophyta</taxon>
        <taxon>Embryophyta</taxon>
        <taxon>Tracheophyta</taxon>
        <taxon>Spermatophyta</taxon>
        <taxon>Magnoliopsida</taxon>
        <taxon>eudicotyledons</taxon>
        <taxon>Gunneridae</taxon>
        <taxon>Pentapetalae</taxon>
        <taxon>rosids</taxon>
        <taxon>Vitales</taxon>
        <taxon>Vitaceae</taxon>
        <taxon>Viteae</taxon>
        <taxon>Vitis</taxon>
    </lineage>
</organism>
<dbReference type="EMBL" id="FN595991">
    <property type="protein sequence ID" value="CCB55184.1"/>
    <property type="molecule type" value="Genomic_DNA"/>
</dbReference>
<reference evidence="3" key="1">
    <citation type="journal article" date="2007" name="Nature">
        <title>The grapevine genome sequence suggests ancestral hexaploidization in major angiosperm phyla.</title>
        <authorList>
            <consortium name="The French-Italian Public Consortium for Grapevine Genome Characterization."/>
            <person name="Jaillon O."/>
            <person name="Aury J.-M."/>
            <person name="Noel B."/>
            <person name="Policriti A."/>
            <person name="Clepet C."/>
            <person name="Casagrande A."/>
            <person name="Choisne N."/>
            <person name="Aubourg S."/>
            <person name="Vitulo N."/>
            <person name="Jubin C."/>
            <person name="Vezzi A."/>
            <person name="Legeai F."/>
            <person name="Hugueney P."/>
            <person name="Dasilva C."/>
            <person name="Horner D."/>
            <person name="Mica E."/>
            <person name="Jublot D."/>
            <person name="Poulain J."/>
            <person name="Bruyere C."/>
            <person name="Billault A."/>
            <person name="Segurens B."/>
            <person name="Gouyvenoux M."/>
            <person name="Ugarte E."/>
            <person name="Cattonaro F."/>
            <person name="Anthouard V."/>
            <person name="Vico V."/>
            <person name="Del Fabbro C."/>
            <person name="Alaux M."/>
            <person name="Di Gaspero G."/>
            <person name="Dumas V."/>
            <person name="Felice N."/>
            <person name="Paillard S."/>
            <person name="Juman I."/>
            <person name="Moroldo M."/>
            <person name="Scalabrin S."/>
            <person name="Canaguier A."/>
            <person name="Le Clainche I."/>
            <person name="Malacrida G."/>
            <person name="Durand E."/>
            <person name="Pesole G."/>
            <person name="Laucou V."/>
            <person name="Chatelet P."/>
            <person name="Merdinoglu D."/>
            <person name="Delledonne M."/>
            <person name="Pezzotti M."/>
            <person name="Lecharny A."/>
            <person name="Scarpelli C."/>
            <person name="Artiguenave F."/>
            <person name="Pe M.E."/>
            <person name="Valle G."/>
            <person name="Morgante M."/>
            <person name="Caboche M."/>
            <person name="Adam-Blondon A.-F."/>
            <person name="Weissenbach J."/>
            <person name="Quetier F."/>
            <person name="Wincker P."/>
        </authorList>
    </citation>
    <scope>NUCLEOTIDE SEQUENCE [LARGE SCALE GENOMIC DNA]</scope>
    <source>
        <strain evidence="3">cv. Pinot noir / PN40024</strain>
    </source>
</reference>
<dbReference type="GO" id="GO:0030246">
    <property type="term" value="F:carbohydrate binding"/>
    <property type="evidence" value="ECO:0000318"/>
    <property type="project" value="GO_Central"/>
</dbReference>
<dbReference type="SUPFAM" id="SSF101447">
    <property type="entry name" value="Formin homology 2 domain (FH2 domain)"/>
    <property type="match status" value="1"/>
</dbReference>
<evidence type="ECO:0008006" key="4">
    <source>
        <dbReference type="Google" id="ProtNLM"/>
    </source>
</evidence>
<dbReference type="FunCoup" id="F6HLA1">
    <property type="interactions" value="697"/>
</dbReference>
<protein>
    <recommendedName>
        <fullName evidence="4">Ricin B-like lectin EULS3</fullName>
    </recommendedName>
</protein>
<name>F6HLA1_VITVI</name>
<dbReference type="STRING" id="29760.F6HLA1"/>
<dbReference type="InterPro" id="IPR035992">
    <property type="entry name" value="Ricin_B-like_lectins"/>
</dbReference>
<dbReference type="InParanoid" id="F6HLA1"/>
<dbReference type="PaxDb" id="29760-VIT_08s0007g07660.t01"/>
<dbReference type="GO" id="GO:0090332">
    <property type="term" value="P:stomatal closure"/>
    <property type="evidence" value="ECO:0000318"/>
    <property type="project" value="GO_Central"/>
</dbReference>
<dbReference type="PANTHER" id="PTHR31257:SF2">
    <property type="entry name" value="RICIN B-LIKE LECTIN EULS3"/>
    <property type="match status" value="1"/>
</dbReference>
<proteinExistence type="predicted"/>
<dbReference type="AlphaFoldDB" id="F6HLA1"/>
<evidence type="ECO:0000256" key="1">
    <source>
        <dbReference type="SAM" id="MobiDB-lite"/>
    </source>
</evidence>
<gene>
    <name evidence="2" type="ordered locus">VIT_08s0007g07660</name>
</gene>
<feature type="compositionally biased region" description="Pro residues" evidence="1">
    <location>
        <begin position="28"/>
        <end position="44"/>
    </location>
</feature>
<dbReference type="InterPro" id="IPR040249">
    <property type="entry name" value="Ricin_B-like_lectin_EULS3-like"/>
</dbReference>
<dbReference type="Proteomes" id="UP000009183">
    <property type="component" value="Chromosome 8"/>
</dbReference>
<evidence type="ECO:0000313" key="2">
    <source>
        <dbReference type="EMBL" id="CCB55184.1"/>
    </source>
</evidence>
<dbReference type="OrthoDB" id="7769065at2759"/>
<feature type="region of interest" description="Disordered" evidence="1">
    <location>
        <begin position="1"/>
        <end position="89"/>
    </location>
</feature>
<sequence>MEFPFGHHHHTHHHRPEYGAGEEEEYLQPPPPPPLIHPPPPPPAYFHGEDEPPPPAYFYGEDEPPPPRAQVHHISHADPPRPPPSSHVHHISHVEDQGFGRENYTHEGPPYARPPPVSYSASAPVRHVSHHLNPQQPQGTEQVETHHLHHLPGFLHHHNEAHGVGSNLSNKPTVRVFCKAKPNHSLTILDGKVYLAPSNKTDMLQHWIKDEKYSTSVKDEEGFPSFALVNKATGQAMKHSIGASHPVQLIPYNPDVLDESVLWTESKDLGDNFRSIRMINNIHLNVDALHGDRSHGSVHDCTTIVLNKWKKGDNQLWKISLYFENPFPSQLTQSIPLSLNLSLCEC</sequence>
<feature type="compositionally biased region" description="Basic residues" evidence="1">
    <location>
        <begin position="1"/>
        <end position="15"/>
    </location>
</feature>
<accession>F6HLA1</accession>